<dbReference type="GO" id="GO:0006813">
    <property type="term" value="P:potassium ion transport"/>
    <property type="evidence" value="ECO:0007669"/>
    <property type="project" value="UniProtKB-KW"/>
</dbReference>
<dbReference type="PROSITE" id="PS51201">
    <property type="entry name" value="RCK_N"/>
    <property type="match status" value="1"/>
</dbReference>
<dbReference type="RefSeq" id="WP_161813235.1">
    <property type="nucleotide sequence ID" value="NZ_BLJN01000003.1"/>
</dbReference>
<dbReference type="Gene3D" id="1.20.1530.20">
    <property type="match status" value="1"/>
</dbReference>
<sequence length="605" mass="65525">MTLTGQIAVFLGATVLAVPMFRRLKLSSILAYLAAGVAIGPFGLAVIDDIEGVMHLAEFGVVLLLFVIGLELQPSRLRALRRSIFGLGLAQVVVTTCAFTVLAHLLGLPMNAAFVTGFALSLSSTPLVLQLLAERHELNTQHGRPAFAILLFQDIAVMPVLAILPLLGTTGATQSLGATLLGAVKGLGVLALLVFGGRYVLRPVLRFIAETKVSEVFTAAALLVVIGTALLVDAVGMSMALGAFVAGLLLAESEYRHELEADIEPFKGLLLGLFFISVGMSTNISLLLEHPVLIASLVIGLLAIKALVLWLVARVARIPMRSASPLAVSLAQGGEFGFVLFALAVSYGVMERSLAQILVIVVTISMAMTPLVIKLHAAFIEPMMNKGETPRDFDTIDDHNSRVLIAGFGRVGQVVARVLRMRRISFTALESSVAQVDFVRRFGNKVYYGDPSRLELLQAAGAGRAEIFVLAMDDIEASVRTAELIQKHFPNLKVFARARNRQHAIRLMEMGVRYFMRETYFSSLDMAQNTLEALGLSRAEAVESIRRFDAHDRKLLEQQRLAGDDEQKLIQTAQQAARELEGLFEEDVRGAESAATERDENQATA</sequence>
<evidence type="ECO:0000256" key="1">
    <source>
        <dbReference type="ARBA" id="ARBA00004127"/>
    </source>
</evidence>
<name>A0A829YE87_9GAMM</name>
<keyword evidence="4" id="KW-0050">Antiport</keyword>
<keyword evidence="3" id="KW-0813">Transport</keyword>
<evidence type="ECO:0000256" key="7">
    <source>
        <dbReference type="ARBA" id="ARBA00022958"/>
    </source>
</evidence>
<keyword evidence="7" id="KW-0630">Potassium</keyword>
<dbReference type="FunFam" id="3.40.50.720:FF:000036">
    <property type="entry name" value="Glutathione-regulated potassium-efflux system protein KefB"/>
    <property type="match status" value="1"/>
</dbReference>
<evidence type="ECO:0000256" key="8">
    <source>
        <dbReference type="ARBA" id="ARBA00022989"/>
    </source>
</evidence>
<dbReference type="Gene3D" id="3.40.50.720">
    <property type="entry name" value="NAD(P)-binding Rossmann-like Domain"/>
    <property type="match status" value="1"/>
</dbReference>
<dbReference type="Proteomes" id="UP000445000">
    <property type="component" value="Unassembled WGS sequence"/>
</dbReference>
<feature type="transmembrane region" description="Helical" evidence="11">
    <location>
        <begin position="53"/>
        <end position="72"/>
    </location>
</feature>
<dbReference type="NCBIfam" id="TIGR00932">
    <property type="entry name" value="2a37"/>
    <property type="match status" value="1"/>
</dbReference>
<feature type="transmembrane region" description="Helical" evidence="11">
    <location>
        <begin position="353"/>
        <end position="373"/>
    </location>
</feature>
<evidence type="ECO:0000313" key="13">
    <source>
        <dbReference type="EMBL" id="GFE81614.1"/>
    </source>
</evidence>
<dbReference type="Pfam" id="PF00999">
    <property type="entry name" value="Na_H_Exchanger"/>
    <property type="match status" value="1"/>
</dbReference>
<evidence type="ECO:0000259" key="12">
    <source>
        <dbReference type="PROSITE" id="PS51201"/>
    </source>
</evidence>
<dbReference type="Pfam" id="PF02254">
    <property type="entry name" value="TrkA_N"/>
    <property type="match status" value="1"/>
</dbReference>
<dbReference type="InterPro" id="IPR003148">
    <property type="entry name" value="RCK_N"/>
</dbReference>
<keyword evidence="14" id="KW-1185">Reference proteome</keyword>
<dbReference type="PANTHER" id="PTHR46157:SF4">
    <property type="entry name" value="K(+) EFFLUX ANTIPORTER 3, CHLOROPLASTIC"/>
    <property type="match status" value="1"/>
</dbReference>
<comment type="similarity">
    <text evidence="2">Belongs to the monovalent cation:proton antiporter 2 (CPA2) transporter (TC 2.A.37) family.</text>
</comment>
<dbReference type="AlphaFoldDB" id="A0A829YE87"/>
<evidence type="ECO:0000256" key="11">
    <source>
        <dbReference type="SAM" id="Phobius"/>
    </source>
</evidence>
<dbReference type="InterPro" id="IPR038770">
    <property type="entry name" value="Na+/solute_symporter_sf"/>
</dbReference>
<gene>
    <name evidence="13" type="ORF">GCM10011487_36140</name>
</gene>
<evidence type="ECO:0000256" key="4">
    <source>
        <dbReference type="ARBA" id="ARBA00022449"/>
    </source>
</evidence>
<dbReference type="EMBL" id="BLJN01000003">
    <property type="protein sequence ID" value="GFE81614.1"/>
    <property type="molecule type" value="Genomic_DNA"/>
</dbReference>
<dbReference type="InterPro" id="IPR036291">
    <property type="entry name" value="NAD(P)-bd_dom_sf"/>
</dbReference>
<dbReference type="GO" id="GO:1902600">
    <property type="term" value="P:proton transmembrane transport"/>
    <property type="evidence" value="ECO:0007669"/>
    <property type="project" value="InterPro"/>
</dbReference>
<keyword evidence="10 11" id="KW-0472">Membrane</keyword>
<dbReference type="InterPro" id="IPR006153">
    <property type="entry name" value="Cation/H_exchanger_TM"/>
</dbReference>
<evidence type="ECO:0000256" key="6">
    <source>
        <dbReference type="ARBA" id="ARBA00022692"/>
    </source>
</evidence>
<organism evidence="13 14">
    <name type="scientific">Steroidobacter agaridevorans</name>
    <dbReference type="NCBI Taxonomy" id="2695856"/>
    <lineage>
        <taxon>Bacteria</taxon>
        <taxon>Pseudomonadati</taxon>
        <taxon>Pseudomonadota</taxon>
        <taxon>Gammaproteobacteria</taxon>
        <taxon>Steroidobacterales</taxon>
        <taxon>Steroidobacteraceae</taxon>
        <taxon>Steroidobacter</taxon>
    </lineage>
</organism>
<feature type="transmembrane region" description="Helical" evidence="11">
    <location>
        <begin position="112"/>
        <end position="133"/>
    </location>
</feature>
<dbReference type="SUPFAM" id="SSF51735">
    <property type="entry name" value="NAD(P)-binding Rossmann-fold domains"/>
    <property type="match status" value="1"/>
</dbReference>
<feature type="transmembrane region" description="Helical" evidence="11">
    <location>
        <begin position="325"/>
        <end position="347"/>
    </location>
</feature>
<feature type="transmembrane region" description="Helical" evidence="11">
    <location>
        <begin position="213"/>
        <end position="232"/>
    </location>
</feature>
<evidence type="ECO:0000256" key="9">
    <source>
        <dbReference type="ARBA" id="ARBA00023065"/>
    </source>
</evidence>
<comment type="subcellular location">
    <subcellularLocation>
        <location evidence="1">Endomembrane system</location>
        <topology evidence="1">Multi-pass membrane protein</topology>
    </subcellularLocation>
</comment>
<protein>
    <submittedName>
        <fullName evidence="13">Potassium efflux system protein</fullName>
    </submittedName>
</protein>
<feature type="transmembrane region" description="Helical" evidence="11">
    <location>
        <begin position="6"/>
        <end position="22"/>
    </location>
</feature>
<accession>A0A829YE87</accession>
<feature type="transmembrane region" description="Helical" evidence="11">
    <location>
        <begin position="268"/>
        <end position="288"/>
    </location>
</feature>
<dbReference type="GO" id="GO:0015297">
    <property type="term" value="F:antiporter activity"/>
    <property type="evidence" value="ECO:0007669"/>
    <property type="project" value="UniProtKB-KW"/>
</dbReference>
<proteinExistence type="inferred from homology"/>
<feature type="transmembrane region" description="Helical" evidence="11">
    <location>
        <begin position="29"/>
        <end position="47"/>
    </location>
</feature>
<keyword evidence="9" id="KW-0406">Ion transport</keyword>
<keyword evidence="6 11" id="KW-0812">Transmembrane</keyword>
<dbReference type="PANTHER" id="PTHR46157">
    <property type="entry name" value="K(+) EFFLUX ANTIPORTER 3, CHLOROPLASTIC"/>
    <property type="match status" value="1"/>
</dbReference>
<feature type="transmembrane region" description="Helical" evidence="11">
    <location>
        <begin position="145"/>
        <end position="168"/>
    </location>
</feature>
<evidence type="ECO:0000256" key="2">
    <source>
        <dbReference type="ARBA" id="ARBA00005551"/>
    </source>
</evidence>
<evidence type="ECO:0000256" key="5">
    <source>
        <dbReference type="ARBA" id="ARBA00022538"/>
    </source>
</evidence>
<dbReference type="GO" id="GO:0012505">
    <property type="term" value="C:endomembrane system"/>
    <property type="evidence" value="ECO:0007669"/>
    <property type="project" value="UniProtKB-SubCell"/>
</dbReference>
<keyword evidence="8 11" id="KW-1133">Transmembrane helix</keyword>
<keyword evidence="5" id="KW-0633">Potassium transport</keyword>
<dbReference type="GO" id="GO:0005886">
    <property type="term" value="C:plasma membrane"/>
    <property type="evidence" value="ECO:0007669"/>
    <property type="project" value="TreeGrafter"/>
</dbReference>
<evidence type="ECO:0000313" key="14">
    <source>
        <dbReference type="Proteomes" id="UP000445000"/>
    </source>
</evidence>
<feature type="domain" description="RCK N-terminal" evidence="12">
    <location>
        <begin position="400"/>
        <end position="519"/>
    </location>
</feature>
<feature type="transmembrane region" description="Helical" evidence="11">
    <location>
        <begin position="294"/>
        <end position="313"/>
    </location>
</feature>
<evidence type="ECO:0000256" key="3">
    <source>
        <dbReference type="ARBA" id="ARBA00022448"/>
    </source>
</evidence>
<dbReference type="GO" id="GO:0008324">
    <property type="term" value="F:monoatomic cation transmembrane transporter activity"/>
    <property type="evidence" value="ECO:0007669"/>
    <property type="project" value="InterPro"/>
</dbReference>
<comment type="caution">
    <text evidence="13">The sequence shown here is derived from an EMBL/GenBank/DDBJ whole genome shotgun (WGS) entry which is preliminary data.</text>
</comment>
<feature type="transmembrane region" description="Helical" evidence="11">
    <location>
        <begin position="84"/>
        <end position="106"/>
    </location>
</feature>
<reference evidence="14" key="1">
    <citation type="submission" date="2020-01" db="EMBL/GenBank/DDBJ databases">
        <title>'Steroidobacter agaridevorans' sp. nov., agar-degrading bacteria isolated from rhizosphere soils.</title>
        <authorList>
            <person name="Ikenaga M."/>
            <person name="Kataoka M."/>
            <person name="Murouchi A."/>
            <person name="Katsuragi S."/>
            <person name="Sakai M."/>
        </authorList>
    </citation>
    <scope>NUCLEOTIDE SEQUENCE [LARGE SCALE GENOMIC DNA]</scope>
    <source>
        <strain evidence="14">YU21-B</strain>
    </source>
</reference>
<evidence type="ECO:0000256" key="10">
    <source>
        <dbReference type="ARBA" id="ARBA00023136"/>
    </source>
</evidence>
<dbReference type="InterPro" id="IPR004771">
    <property type="entry name" value="K/H_exchanger"/>
</dbReference>
<feature type="transmembrane region" description="Helical" evidence="11">
    <location>
        <begin position="180"/>
        <end position="201"/>
    </location>
</feature>